<evidence type="ECO:0000259" key="1">
    <source>
        <dbReference type="Pfam" id="PF10543"/>
    </source>
</evidence>
<proteinExistence type="predicted"/>
<reference evidence="2" key="1">
    <citation type="submission" date="2019-08" db="EMBL/GenBank/DDBJ databases">
        <authorList>
            <person name="Kucharzyk K."/>
            <person name="Murdoch R.W."/>
            <person name="Higgins S."/>
            <person name="Loffler F."/>
        </authorList>
    </citation>
    <scope>NUCLEOTIDE SEQUENCE</scope>
</reference>
<comment type="caution">
    <text evidence="2">The sequence shown here is derived from an EMBL/GenBank/DDBJ whole genome shotgun (WGS) entry which is preliminary data.</text>
</comment>
<sequence length="179" mass="20471">MKDIIKFNQVENKLIILNKQQVMLDFDVATLYEVETKRVNEAVRNNPDKFPSGYVIELKRKDLPALRSKFSTANLSKSRYMPKAFTEKGLYMLATVLKSPKATETTLAIIETFAKVREFSRTLSAFTVNSEKEEQQNLIKKGTDILSEIIGEELEINSTETSIELNLAVLKLKHTVKRK</sequence>
<protein>
    <recommendedName>
        <fullName evidence="1">KilA-N DNA-binding domain-containing protein</fullName>
    </recommendedName>
</protein>
<evidence type="ECO:0000313" key="2">
    <source>
        <dbReference type="EMBL" id="MPL91023.1"/>
    </source>
</evidence>
<organism evidence="2">
    <name type="scientific">bioreactor metagenome</name>
    <dbReference type="NCBI Taxonomy" id="1076179"/>
    <lineage>
        <taxon>unclassified sequences</taxon>
        <taxon>metagenomes</taxon>
        <taxon>ecological metagenomes</taxon>
    </lineage>
</organism>
<feature type="domain" description="KilA-N DNA-binding" evidence="1">
    <location>
        <begin position="13"/>
        <end position="96"/>
    </location>
</feature>
<dbReference type="Pfam" id="PF10543">
    <property type="entry name" value="ORF6N"/>
    <property type="match status" value="1"/>
</dbReference>
<accession>A0A644VKA1</accession>
<dbReference type="EMBL" id="VSSQ01000318">
    <property type="protein sequence ID" value="MPL91023.1"/>
    <property type="molecule type" value="Genomic_DNA"/>
</dbReference>
<gene>
    <name evidence="2" type="ORF">SDC9_37082</name>
</gene>
<name>A0A644VKA1_9ZZZZ</name>
<dbReference type="AlphaFoldDB" id="A0A644VKA1"/>
<dbReference type="InterPro" id="IPR018873">
    <property type="entry name" value="KilA-N_DNA-bd_domain"/>
</dbReference>